<dbReference type="InterPro" id="IPR036950">
    <property type="entry name" value="PBP_transglycosylase"/>
</dbReference>
<dbReference type="NCBIfam" id="TIGR02070">
    <property type="entry name" value="mono_pep_trsgly"/>
    <property type="match status" value="1"/>
</dbReference>
<comment type="function">
    <text evidence="11">Peptidoglycan polymerase that catalyzes glycan chain elongation from lipid-linked precursors.</text>
</comment>
<keyword evidence="6 11" id="KW-0133">Cell shape</keyword>
<proteinExistence type="inferred from homology"/>
<evidence type="ECO:0000259" key="12">
    <source>
        <dbReference type="Pfam" id="PF00912"/>
    </source>
</evidence>
<comment type="pathway">
    <text evidence="11">Cell wall biogenesis; peptidoglycan biosynthesis.</text>
</comment>
<evidence type="ECO:0000313" key="14">
    <source>
        <dbReference type="Proteomes" id="UP001162780"/>
    </source>
</evidence>
<keyword evidence="2 11" id="KW-0997">Cell inner membrane</keyword>
<dbReference type="EMBL" id="CP113517">
    <property type="protein sequence ID" value="WAR44759.1"/>
    <property type="molecule type" value="Genomic_DNA"/>
</dbReference>
<keyword evidence="7 11" id="KW-0573">Peptidoglycan synthesis</keyword>
<keyword evidence="10 11" id="KW-0961">Cell wall biogenesis/degradation</keyword>
<feature type="domain" description="Glycosyl transferase family 51" evidence="12">
    <location>
        <begin position="76"/>
        <end position="241"/>
    </location>
</feature>
<dbReference type="Proteomes" id="UP001162780">
    <property type="component" value="Chromosome"/>
</dbReference>
<evidence type="ECO:0000256" key="7">
    <source>
        <dbReference type="ARBA" id="ARBA00022984"/>
    </source>
</evidence>
<keyword evidence="1 11" id="KW-1003">Cell membrane</keyword>
<evidence type="ECO:0000313" key="13">
    <source>
        <dbReference type="EMBL" id="WAR44759.1"/>
    </source>
</evidence>
<dbReference type="EC" id="2.4.99.28" evidence="11"/>
<evidence type="ECO:0000256" key="8">
    <source>
        <dbReference type="ARBA" id="ARBA00022989"/>
    </source>
</evidence>
<keyword evidence="3 11" id="KW-0328">Glycosyltransferase</keyword>
<evidence type="ECO:0000256" key="5">
    <source>
        <dbReference type="ARBA" id="ARBA00022692"/>
    </source>
</evidence>
<dbReference type="Pfam" id="PF00912">
    <property type="entry name" value="Transgly"/>
    <property type="match status" value="1"/>
</dbReference>
<evidence type="ECO:0000256" key="6">
    <source>
        <dbReference type="ARBA" id="ARBA00022960"/>
    </source>
</evidence>
<dbReference type="PANTHER" id="PTHR30400">
    <property type="entry name" value="MONOFUNCTIONAL BIOSYNTHETIC PEPTIDOGLYCAN TRANSGLYCOSYLASE"/>
    <property type="match status" value="1"/>
</dbReference>
<keyword evidence="5 11" id="KW-0812">Transmembrane</keyword>
<accession>A0ABY7GJJ8</accession>
<keyword evidence="8 11" id="KW-1133">Transmembrane helix</keyword>
<dbReference type="HAMAP" id="MF_00766">
    <property type="entry name" value="PGT_MtgA"/>
    <property type="match status" value="1"/>
</dbReference>
<evidence type="ECO:0000256" key="2">
    <source>
        <dbReference type="ARBA" id="ARBA00022519"/>
    </source>
</evidence>
<keyword evidence="4 11" id="KW-0808">Transferase</keyword>
<evidence type="ECO:0000256" key="3">
    <source>
        <dbReference type="ARBA" id="ARBA00022676"/>
    </source>
</evidence>
<dbReference type="PANTHER" id="PTHR30400:SF0">
    <property type="entry name" value="BIOSYNTHETIC PEPTIDOGLYCAN TRANSGLYCOSYLASE"/>
    <property type="match status" value="1"/>
</dbReference>
<keyword evidence="14" id="KW-1185">Reference proteome</keyword>
<sequence length="245" mass="27880">MSRSRPSRYRQSPANFGNSLSFSKRIKQFLAYAALALVAGSVMLVGVLRFLPAPTSAFMLHQHIDDLVAGNGYMEIDQRWMNRNHISKHAFMAVIAAEDQRFYQHHGFDFDAIYKAYKHNSHGGKMRGASTISQQVAKNLFLSPARNFGRKALEVWFTFLIETLWSKARILEMYLNIAEFGDHLYGIEAASRHYFGISAQRLSASQAALLAATLPNPKILKADRPSAYLLRRQSWILRQMHNLAF</sequence>
<dbReference type="GO" id="GO:0016757">
    <property type="term" value="F:glycosyltransferase activity"/>
    <property type="evidence" value="ECO:0007669"/>
    <property type="project" value="UniProtKB-KW"/>
</dbReference>
<dbReference type="InterPro" id="IPR001264">
    <property type="entry name" value="Glyco_trans_51"/>
</dbReference>
<evidence type="ECO:0000256" key="4">
    <source>
        <dbReference type="ARBA" id="ARBA00022679"/>
    </source>
</evidence>
<dbReference type="SUPFAM" id="SSF53955">
    <property type="entry name" value="Lysozyme-like"/>
    <property type="match status" value="1"/>
</dbReference>
<name>A0ABY7GJJ8_9GAMM</name>
<evidence type="ECO:0000256" key="1">
    <source>
        <dbReference type="ARBA" id="ARBA00022475"/>
    </source>
</evidence>
<dbReference type="InterPro" id="IPR011812">
    <property type="entry name" value="Pep_trsgly"/>
</dbReference>
<dbReference type="InterPro" id="IPR023346">
    <property type="entry name" value="Lysozyme-like_dom_sf"/>
</dbReference>
<protein>
    <recommendedName>
        <fullName evidence="11">Biosynthetic peptidoglycan transglycosylase</fullName>
        <ecNumber evidence="11">2.4.99.28</ecNumber>
    </recommendedName>
    <alternativeName>
        <fullName evidence="11">Glycan polymerase</fullName>
    </alternativeName>
    <alternativeName>
        <fullName evidence="11">Peptidoglycan glycosyltransferase MtgA</fullName>
        <shortName evidence="11">PGT</shortName>
    </alternativeName>
</protein>
<feature type="transmembrane region" description="Helical" evidence="11">
    <location>
        <begin position="29"/>
        <end position="51"/>
    </location>
</feature>
<reference evidence="13" key="1">
    <citation type="submission" date="2022-11" db="EMBL/GenBank/DDBJ databases">
        <title>Methylomonas rapida sp. nov., Carotenoid-Producing Obligate Methanotrophs with High Growth Characteristics and Biotechnological Potential.</title>
        <authorList>
            <person name="Tikhonova E.N."/>
            <person name="Suleimanov R.Z."/>
            <person name="Miroshnikov K."/>
            <person name="Oshkin I.Y."/>
            <person name="Belova S.E."/>
            <person name="Danilova O.V."/>
            <person name="Ashikhmin A."/>
            <person name="Konopkin A."/>
            <person name="But S.Y."/>
            <person name="Khmelenina V.N."/>
            <person name="Kuznetsov N."/>
            <person name="Pimenov N.V."/>
            <person name="Dedysh S.N."/>
        </authorList>
    </citation>
    <scope>NUCLEOTIDE SEQUENCE</scope>
    <source>
        <strain evidence="13">MP1</strain>
    </source>
</reference>
<evidence type="ECO:0000256" key="10">
    <source>
        <dbReference type="ARBA" id="ARBA00023316"/>
    </source>
</evidence>
<evidence type="ECO:0000256" key="11">
    <source>
        <dbReference type="HAMAP-Rule" id="MF_00766"/>
    </source>
</evidence>
<dbReference type="Gene3D" id="1.10.3810.10">
    <property type="entry name" value="Biosynthetic peptidoglycan transglycosylase-like"/>
    <property type="match status" value="1"/>
</dbReference>
<comment type="subcellular location">
    <subcellularLocation>
        <location evidence="11">Cell inner membrane</location>
        <topology evidence="11">Single-pass membrane protein</topology>
    </subcellularLocation>
</comment>
<dbReference type="RefSeq" id="WP_255189730.1">
    <property type="nucleotide sequence ID" value="NZ_CP113517.1"/>
</dbReference>
<organism evidence="13 14">
    <name type="scientific">Methylomonas rapida</name>
    <dbReference type="NCBI Taxonomy" id="2963939"/>
    <lineage>
        <taxon>Bacteria</taxon>
        <taxon>Pseudomonadati</taxon>
        <taxon>Pseudomonadota</taxon>
        <taxon>Gammaproteobacteria</taxon>
        <taxon>Methylococcales</taxon>
        <taxon>Methylococcaceae</taxon>
        <taxon>Methylomonas</taxon>
    </lineage>
</organism>
<gene>
    <name evidence="11 13" type="primary">mtgA</name>
    <name evidence="13" type="ORF">NM686_020860</name>
</gene>
<comment type="similarity">
    <text evidence="11">Belongs to the glycosyltransferase 51 family.</text>
</comment>
<keyword evidence="9 11" id="KW-0472">Membrane</keyword>
<evidence type="ECO:0000256" key="9">
    <source>
        <dbReference type="ARBA" id="ARBA00023136"/>
    </source>
</evidence>
<comment type="catalytic activity">
    <reaction evidence="11">
        <text>[GlcNAc-(1-&gt;4)-Mur2Ac(oyl-L-Ala-gamma-D-Glu-L-Lys-D-Ala-D-Ala)](n)-di-trans,octa-cis-undecaprenyl diphosphate + beta-D-GlcNAc-(1-&gt;4)-Mur2Ac(oyl-L-Ala-gamma-D-Glu-L-Lys-D-Ala-D-Ala)-di-trans,octa-cis-undecaprenyl diphosphate = [GlcNAc-(1-&gt;4)-Mur2Ac(oyl-L-Ala-gamma-D-Glu-L-Lys-D-Ala-D-Ala)](n+1)-di-trans,octa-cis-undecaprenyl diphosphate + di-trans,octa-cis-undecaprenyl diphosphate + H(+)</text>
        <dbReference type="Rhea" id="RHEA:23708"/>
        <dbReference type="Rhea" id="RHEA-COMP:9602"/>
        <dbReference type="Rhea" id="RHEA-COMP:9603"/>
        <dbReference type="ChEBI" id="CHEBI:15378"/>
        <dbReference type="ChEBI" id="CHEBI:58405"/>
        <dbReference type="ChEBI" id="CHEBI:60033"/>
        <dbReference type="ChEBI" id="CHEBI:78435"/>
        <dbReference type="EC" id="2.4.99.28"/>
    </reaction>
</comment>